<protein>
    <submittedName>
        <fullName evidence="1">Uncharacterized protein</fullName>
    </submittedName>
</protein>
<gene>
    <name evidence="1" type="ORF">CINCED_3A007504</name>
</gene>
<reference evidence="1 2" key="1">
    <citation type="submission" date="2019-08" db="EMBL/GenBank/DDBJ databases">
        <authorList>
            <person name="Alioto T."/>
            <person name="Alioto T."/>
            <person name="Gomez Garrido J."/>
        </authorList>
    </citation>
    <scope>NUCLEOTIDE SEQUENCE [LARGE SCALE GENOMIC DNA]</scope>
</reference>
<sequence length="57" mass="6941">MEWKLEEKRPRGRPRKRWVDVVEKNLKALGVQEWKEIVQNGERWRDVVMAAKILIEL</sequence>
<organism evidence="1 2">
    <name type="scientific">Cinara cedri</name>
    <dbReference type="NCBI Taxonomy" id="506608"/>
    <lineage>
        <taxon>Eukaryota</taxon>
        <taxon>Metazoa</taxon>
        <taxon>Ecdysozoa</taxon>
        <taxon>Arthropoda</taxon>
        <taxon>Hexapoda</taxon>
        <taxon>Insecta</taxon>
        <taxon>Pterygota</taxon>
        <taxon>Neoptera</taxon>
        <taxon>Paraneoptera</taxon>
        <taxon>Hemiptera</taxon>
        <taxon>Sternorrhyncha</taxon>
        <taxon>Aphidomorpha</taxon>
        <taxon>Aphidoidea</taxon>
        <taxon>Aphididae</taxon>
        <taxon>Lachninae</taxon>
        <taxon>Cinara</taxon>
    </lineage>
</organism>
<evidence type="ECO:0000313" key="1">
    <source>
        <dbReference type="EMBL" id="VVC33695.1"/>
    </source>
</evidence>
<keyword evidence="2" id="KW-1185">Reference proteome</keyword>
<dbReference type="Proteomes" id="UP000325440">
    <property type="component" value="Unassembled WGS sequence"/>
</dbReference>
<dbReference type="OrthoDB" id="6624637at2759"/>
<name>A0A5E4MN24_9HEMI</name>
<accession>A0A5E4MN24</accession>
<proteinExistence type="predicted"/>
<dbReference type="AlphaFoldDB" id="A0A5E4MN24"/>
<dbReference type="EMBL" id="CABPRJ010000973">
    <property type="protein sequence ID" value="VVC33695.1"/>
    <property type="molecule type" value="Genomic_DNA"/>
</dbReference>
<evidence type="ECO:0000313" key="2">
    <source>
        <dbReference type="Proteomes" id="UP000325440"/>
    </source>
</evidence>